<dbReference type="Pfam" id="PF13561">
    <property type="entry name" value="adh_short_C2"/>
    <property type="match status" value="1"/>
</dbReference>
<evidence type="ECO:0000313" key="6">
    <source>
        <dbReference type="Proteomes" id="UP001570511"/>
    </source>
</evidence>
<dbReference type="GO" id="GO:0016491">
    <property type="term" value="F:oxidoreductase activity"/>
    <property type="evidence" value="ECO:0007669"/>
    <property type="project" value="UniProtKB-KW"/>
</dbReference>
<accession>A0ABD5MK15</accession>
<name>A0ABD5MK15_9EURY</name>
<evidence type="ECO:0000313" key="5">
    <source>
        <dbReference type="EMBL" id="MFA1612500.1"/>
    </source>
</evidence>
<protein>
    <submittedName>
        <fullName evidence="5">SDR family NAD(P)-dependent oxidoreductase</fullName>
        <ecNumber evidence="5">1.1.1.-</ecNumber>
    </submittedName>
</protein>
<dbReference type="Gene3D" id="3.40.50.720">
    <property type="entry name" value="NAD(P)-binding Rossmann-like Domain"/>
    <property type="match status" value="1"/>
</dbReference>
<dbReference type="CDD" id="cd05233">
    <property type="entry name" value="SDR_c"/>
    <property type="match status" value="1"/>
</dbReference>
<dbReference type="AlphaFoldDB" id="A0ABD5MK15"/>
<dbReference type="EC" id="1.1.1.-" evidence="5"/>
<comment type="similarity">
    <text evidence="1">Belongs to the short-chain dehydrogenases/reductases (SDR) family.</text>
</comment>
<dbReference type="PANTHER" id="PTHR24321">
    <property type="entry name" value="DEHYDROGENASES, SHORT CHAIN"/>
    <property type="match status" value="1"/>
</dbReference>
<dbReference type="PRINTS" id="PR00080">
    <property type="entry name" value="SDRFAMILY"/>
</dbReference>
<dbReference type="NCBIfam" id="NF005559">
    <property type="entry name" value="PRK07231.1"/>
    <property type="match status" value="1"/>
</dbReference>
<dbReference type="InterPro" id="IPR057326">
    <property type="entry name" value="KR_dom"/>
</dbReference>
<organism evidence="5 6">
    <name type="scientific">Halobellus rubicundus</name>
    <dbReference type="NCBI Taxonomy" id="2996466"/>
    <lineage>
        <taxon>Archaea</taxon>
        <taxon>Methanobacteriati</taxon>
        <taxon>Methanobacteriota</taxon>
        <taxon>Stenosarchaea group</taxon>
        <taxon>Halobacteria</taxon>
        <taxon>Halobacteriales</taxon>
        <taxon>Haloferacaceae</taxon>
        <taxon>Halobellus</taxon>
    </lineage>
</organism>
<dbReference type="InterPro" id="IPR036291">
    <property type="entry name" value="NAD(P)-bd_dom_sf"/>
</dbReference>
<sequence length="257" mass="27280">MPDFSGQTALVTGAARGIGRGIAETLSGYSADLVLADVDVDKLESTASELKATGCDVETVDCDVTDQDDVAMMVDRALDRFGSVDVLVNNAGVATTGSIKDLSLSEWRRIININLTGAFICTKEAIPAMIQQEDGRIVNISSMAGRGISYNGAANYTASKWGMIGLTKHTAFDLGGYGIRANAVCPSLTLTPLAERTTTQAERDAFAEDVPLNRWAYPKDQAEATAFLASDEAQYITGTVLEVDGGSQLHSKKEDDV</sequence>
<dbReference type="RefSeq" id="WP_372391743.1">
    <property type="nucleotide sequence ID" value="NZ_JBGNYA010000002.1"/>
</dbReference>
<dbReference type="Proteomes" id="UP001570511">
    <property type="component" value="Unassembled WGS sequence"/>
</dbReference>
<evidence type="ECO:0000259" key="4">
    <source>
        <dbReference type="SMART" id="SM00822"/>
    </source>
</evidence>
<proteinExistence type="inferred from homology"/>
<evidence type="ECO:0000256" key="3">
    <source>
        <dbReference type="ARBA" id="ARBA00023027"/>
    </source>
</evidence>
<keyword evidence="3" id="KW-0520">NAD</keyword>
<dbReference type="SUPFAM" id="SSF51735">
    <property type="entry name" value="NAD(P)-binding Rossmann-fold domains"/>
    <property type="match status" value="1"/>
</dbReference>
<dbReference type="InterPro" id="IPR002347">
    <property type="entry name" value="SDR_fam"/>
</dbReference>
<dbReference type="PRINTS" id="PR00081">
    <property type="entry name" value="GDHRDH"/>
</dbReference>
<evidence type="ECO:0000256" key="1">
    <source>
        <dbReference type="ARBA" id="ARBA00006484"/>
    </source>
</evidence>
<feature type="domain" description="Ketoreductase" evidence="4">
    <location>
        <begin position="7"/>
        <end position="187"/>
    </location>
</feature>
<dbReference type="SMART" id="SM00822">
    <property type="entry name" value="PKS_KR"/>
    <property type="match status" value="1"/>
</dbReference>
<dbReference type="FunFam" id="3.40.50.720:FF:000084">
    <property type="entry name" value="Short-chain dehydrogenase reductase"/>
    <property type="match status" value="1"/>
</dbReference>
<dbReference type="PANTHER" id="PTHR24321:SF8">
    <property type="entry name" value="ESTRADIOL 17-BETA-DEHYDROGENASE 8-RELATED"/>
    <property type="match status" value="1"/>
</dbReference>
<reference evidence="5 6" key="1">
    <citation type="submission" date="2024-08" db="EMBL/GenBank/DDBJ databases">
        <title>Halobellus sp. MBLA0158 whole genome sequence.</title>
        <authorList>
            <person name="Hwang C.Y."/>
            <person name="Cho E.-S."/>
            <person name="Seo M.-J."/>
        </authorList>
    </citation>
    <scope>NUCLEOTIDE SEQUENCE [LARGE SCALE GENOMIC DNA]</scope>
    <source>
        <strain evidence="5 6">MBLA0158</strain>
    </source>
</reference>
<gene>
    <name evidence="5" type="ORF">OS889_16035</name>
</gene>
<dbReference type="EMBL" id="JBGNYA010000002">
    <property type="protein sequence ID" value="MFA1612500.1"/>
    <property type="molecule type" value="Genomic_DNA"/>
</dbReference>
<comment type="caution">
    <text evidence="5">The sequence shown here is derived from an EMBL/GenBank/DDBJ whole genome shotgun (WGS) entry which is preliminary data.</text>
</comment>
<keyword evidence="6" id="KW-1185">Reference proteome</keyword>
<evidence type="ECO:0000256" key="2">
    <source>
        <dbReference type="ARBA" id="ARBA00023002"/>
    </source>
</evidence>
<dbReference type="NCBIfam" id="NF009466">
    <property type="entry name" value="PRK12826.1-2"/>
    <property type="match status" value="1"/>
</dbReference>
<keyword evidence="2 5" id="KW-0560">Oxidoreductase</keyword>